<keyword evidence="8" id="KW-0503">Monooxygenase</keyword>
<dbReference type="PANTHER" id="PTHR46300">
    <property type="entry name" value="P450, PUTATIVE (EUROFUNG)-RELATED-RELATED"/>
    <property type="match status" value="1"/>
</dbReference>
<dbReference type="InterPro" id="IPR050364">
    <property type="entry name" value="Cytochrome_P450_fung"/>
</dbReference>
<evidence type="ECO:0000256" key="2">
    <source>
        <dbReference type="ARBA" id="ARBA00005179"/>
    </source>
</evidence>
<dbReference type="InterPro" id="IPR036396">
    <property type="entry name" value="Cyt_P450_sf"/>
</dbReference>
<protein>
    <submittedName>
        <fullName evidence="10">Cytochrome P450</fullName>
    </submittedName>
</protein>
<dbReference type="SUPFAM" id="SSF48264">
    <property type="entry name" value="Cytochrome P450"/>
    <property type="match status" value="1"/>
</dbReference>
<accession>A0A164ZVA0</accession>
<gene>
    <name evidence="10" type="ORF">SISNIDRAFT_448250</name>
</gene>
<dbReference type="OrthoDB" id="3934656at2759"/>
<dbReference type="GO" id="GO:0004497">
    <property type="term" value="F:monooxygenase activity"/>
    <property type="evidence" value="ECO:0007669"/>
    <property type="project" value="UniProtKB-KW"/>
</dbReference>
<keyword evidence="4 9" id="KW-0349">Heme</keyword>
<dbReference type="PRINTS" id="PR00463">
    <property type="entry name" value="EP450I"/>
</dbReference>
<comment type="cofactor">
    <cofactor evidence="1 9">
        <name>heme</name>
        <dbReference type="ChEBI" id="CHEBI:30413"/>
    </cofactor>
</comment>
<dbReference type="Proteomes" id="UP000076722">
    <property type="component" value="Unassembled WGS sequence"/>
</dbReference>
<dbReference type="STRING" id="1314777.A0A164ZVA0"/>
<evidence type="ECO:0000256" key="3">
    <source>
        <dbReference type="ARBA" id="ARBA00010617"/>
    </source>
</evidence>
<evidence type="ECO:0000256" key="7">
    <source>
        <dbReference type="ARBA" id="ARBA00023004"/>
    </source>
</evidence>
<dbReference type="AlphaFoldDB" id="A0A164ZVA0"/>
<name>A0A164ZVA0_9AGAM</name>
<evidence type="ECO:0000256" key="6">
    <source>
        <dbReference type="ARBA" id="ARBA00023002"/>
    </source>
</evidence>
<dbReference type="GO" id="GO:0016705">
    <property type="term" value="F:oxidoreductase activity, acting on paired donors, with incorporation or reduction of molecular oxygen"/>
    <property type="evidence" value="ECO:0007669"/>
    <property type="project" value="InterPro"/>
</dbReference>
<keyword evidence="11" id="KW-1185">Reference proteome</keyword>
<proteinExistence type="inferred from homology"/>
<keyword evidence="5 9" id="KW-0479">Metal-binding</keyword>
<dbReference type="EMBL" id="KV419395">
    <property type="protein sequence ID" value="KZS98115.1"/>
    <property type="molecule type" value="Genomic_DNA"/>
</dbReference>
<evidence type="ECO:0000256" key="1">
    <source>
        <dbReference type="ARBA" id="ARBA00001971"/>
    </source>
</evidence>
<dbReference type="Pfam" id="PF00067">
    <property type="entry name" value="p450"/>
    <property type="match status" value="1"/>
</dbReference>
<comment type="similarity">
    <text evidence="3">Belongs to the cytochrome P450 family.</text>
</comment>
<keyword evidence="6" id="KW-0560">Oxidoreductase</keyword>
<evidence type="ECO:0000256" key="9">
    <source>
        <dbReference type="PIRSR" id="PIRSR602401-1"/>
    </source>
</evidence>
<keyword evidence="7 9" id="KW-0408">Iron</keyword>
<feature type="binding site" description="axial binding residue" evidence="9">
    <location>
        <position position="63"/>
    </location>
    <ligand>
        <name>heme</name>
        <dbReference type="ChEBI" id="CHEBI:30413"/>
    </ligand>
    <ligandPart>
        <name>Fe</name>
        <dbReference type="ChEBI" id="CHEBI:18248"/>
    </ligandPart>
</feature>
<organism evidence="10 11">
    <name type="scientific">Sistotremastrum niveocremeum HHB9708</name>
    <dbReference type="NCBI Taxonomy" id="1314777"/>
    <lineage>
        <taxon>Eukaryota</taxon>
        <taxon>Fungi</taxon>
        <taxon>Dikarya</taxon>
        <taxon>Basidiomycota</taxon>
        <taxon>Agaricomycotina</taxon>
        <taxon>Agaricomycetes</taxon>
        <taxon>Sistotremastrales</taxon>
        <taxon>Sistotremastraceae</taxon>
        <taxon>Sertulicium</taxon>
        <taxon>Sertulicium niveocremeum</taxon>
    </lineage>
</organism>
<evidence type="ECO:0000256" key="8">
    <source>
        <dbReference type="ARBA" id="ARBA00023033"/>
    </source>
</evidence>
<reference evidence="10 11" key="1">
    <citation type="journal article" date="2016" name="Mol. Biol. Evol.">
        <title>Comparative Genomics of Early-Diverging Mushroom-Forming Fungi Provides Insights into the Origins of Lignocellulose Decay Capabilities.</title>
        <authorList>
            <person name="Nagy L.G."/>
            <person name="Riley R."/>
            <person name="Tritt A."/>
            <person name="Adam C."/>
            <person name="Daum C."/>
            <person name="Floudas D."/>
            <person name="Sun H."/>
            <person name="Yadav J.S."/>
            <person name="Pangilinan J."/>
            <person name="Larsson K.H."/>
            <person name="Matsuura K."/>
            <person name="Barry K."/>
            <person name="Labutti K."/>
            <person name="Kuo R."/>
            <person name="Ohm R.A."/>
            <person name="Bhattacharya S.S."/>
            <person name="Shirouzu T."/>
            <person name="Yoshinaga Y."/>
            <person name="Martin F.M."/>
            <person name="Grigoriev I.V."/>
            <person name="Hibbett D.S."/>
        </authorList>
    </citation>
    <scope>NUCLEOTIDE SEQUENCE [LARGE SCALE GENOMIC DNA]</scope>
    <source>
        <strain evidence="10 11">HHB9708</strain>
    </source>
</reference>
<evidence type="ECO:0000256" key="4">
    <source>
        <dbReference type="ARBA" id="ARBA00022617"/>
    </source>
</evidence>
<dbReference type="GO" id="GO:0020037">
    <property type="term" value="F:heme binding"/>
    <property type="evidence" value="ECO:0007669"/>
    <property type="project" value="InterPro"/>
</dbReference>
<evidence type="ECO:0000313" key="10">
    <source>
        <dbReference type="EMBL" id="KZS98115.1"/>
    </source>
</evidence>
<dbReference type="InterPro" id="IPR001128">
    <property type="entry name" value="Cyt_P450"/>
</dbReference>
<dbReference type="GO" id="GO:0005506">
    <property type="term" value="F:iron ion binding"/>
    <property type="evidence" value="ECO:0007669"/>
    <property type="project" value="InterPro"/>
</dbReference>
<dbReference type="Gene3D" id="1.10.630.10">
    <property type="entry name" value="Cytochrome P450"/>
    <property type="match status" value="1"/>
</dbReference>
<dbReference type="InterPro" id="IPR002401">
    <property type="entry name" value="Cyt_P450_E_grp-I"/>
</dbReference>
<feature type="non-terminal residue" evidence="10">
    <location>
        <position position="1"/>
    </location>
</feature>
<comment type="pathway">
    <text evidence="2">Secondary metabolite biosynthesis.</text>
</comment>
<evidence type="ECO:0000313" key="11">
    <source>
        <dbReference type="Proteomes" id="UP000076722"/>
    </source>
</evidence>
<evidence type="ECO:0000256" key="5">
    <source>
        <dbReference type="ARBA" id="ARBA00022723"/>
    </source>
</evidence>
<sequence>ILIPKDTIVFMNTWAILRDEHEYPDPHLFKPERFLESSQGKQVLRTNIRDPHDIFFGIGRRSCSGRQLASDSLWITLATLLTVFEIRRPEGVENSDESESGLIAQPKPFKSQFILRSKNTLEMFESAVS</sequence>